<dbReference type="InterPro" id="IPR032830">
    <property type="entry name" value="XPB/Ssl2_N"/>
</dbReference>
<accession>A0ABW0KKL7</accession>
<feature type="domain" description="Helicase XPB/Ssl2 N-terminal" evidence="1">
    <location>
        <begin position="378"/>
        <end position="498"/>
    </location>
</feature>
<keyword evidence="2" id="KW-0378">Hydrolase</keyword>
<dbReference type="Pfam" id="PF13625">
    <property type="entry name" value="Helicase_C_3"/>
    <property type="match status" value="1"/>
</dbReference>
<name>A0ABW0KKL7_9BACL</name>
<dbReference type="RefSeq" id="WP_270879383.1">
    <property type="nucleotide sequence ID" value="NZ_JAQFVF010000023.1"/>
</dbReference>
<keyword evidence="2" id="KW-0547">Nucleotide-binding</keyword>
<evidence type="ECO:0000313" key="3">
    <source>
        <dbReference type="Proteomes" id="UP001596044"/>
    </source>
</evidence>
<protein>
    <submittedName>
        <fullName evidence="2">Helicase-associated domain-containing protein</fullName>
    </submittedName>
</protein>
<dbReference type="Proteomes" id="UP001596044">
    <property type="component" value="Unassembled WGS sequence"/>
</dbReference>
<dbReference type="EMBL" id="JBHSMJ010000065">
    <property type="protein sequence ID" value="MFC5453136.1"/>
    <property type="molecule type" value="Genomic_DNA"/>
</dbReference>
<keyword evidence="2" id="KW-0347">Helicase</keyword>
<dbReference type="GO" id="GO:0004386">
    <property type="term" value="F:helicase activity"/>
    <property type="evidence" value="ECO:0007669"/>
    <property type="project" value="UniProtKB-KW"/>
</dbReference>
<gene>
    <name evidence="2" type="ORF">ACFPOG_33510</name>
</gene>
<organism evidence="2 3">
    <name type="scientific">Paenibacillus aestuarii</name>
    <dbReference type="NCBI Taxonomy" id="516965"/>
    <lineage>
        <taxon>Bacteria</taxon>
        <taxon>Bacillati</taxon>
        <taxon>Bacillota</taxon>
        <taxon>Bacilli</taxon>
        <taxon>Bacillales</taxon>
        <taxon>Paenibacillaceae</taxon>
        <taxon>Paenibacillus</taxon>
    </lineage>
</organism>
<sequence length="676" mass="76814">MKYEHIFHKMPQALQARIAAQPWCQAWTGQGLPLIRILTHHKYLAQLVPTMTMAELKTLRLLISAFGCEPFHREALEKYGLARMAGAEIAVGLTGLRRLGIIAALRKSWGEPLYVLPEDAFSVWQELLLPDVQLQTLDAEDNDLDPLETPGMSARGLAQLLFHFLLACSQQDSLPLTSKGTLHKKQIQKLSKHPVLPQGSFQETGLTYAFRDIYEPDVAILLEMSMQLGILLHDGDRYVLDHHALHTWLSQTYEKQQLGLYAIWRQLYMPAPATLMHGIAVLERCPAACWCKVADVAAAASLLSFVQEPEDGATALMRQWIQPLHAFRWLELATDHDGQIWVKWLIPVGSGNAHEELAELEGLEELAKREEPAEGPCLYVQPDFEVLLAPHASLYGEWQIAAFAVLQSSDLMRTYRITKESFHRAVENGSSSERILHVLQKNAYYEVPEHVQTTLQQWDQQSGKLQIAEVLLLRCESAEVADALARHEACGQLLQERIGAAHFTIRPEHLHSLSKCLEQMGYQPRFLDAGLKAKAKASTAAAEKPRNPQAHQAPGTAQGLFYTRDTVQLYEMDPVWPEWEELYPAMKDVPALWLREFRDYHGSTRKEMIRKAIEWKSLLQLRSEGRNRTIIPRAIYEERSGWVFVGMEEHQEVTLRSDDWAEMKLILPGVNDEESF</sequence>
<evidence type="ECO:0000259" key="1">
    <source>
        <dbReference type="Pfam" id="PF13625"/>
    </source>
</evidence>
<keyword evidence="2" id="KW-0067">ATP-binding</keyword>
<proteinExistence type="predicted"/>
<keyword evidence="3" id="KW-1185">Reference proteome</keyword>
<evidence type="ECO:0000313" key="2">
    <source>
        <dbReference type="EMBL" id="MFC5453136.1"/>
    </source>
</evidence>
<comment type="caution">
    <text evidence="2">The sequence shown here is derived from an EMBL/GenBank/DDBJ whole genome shotgun (WGS) entry which is preliminary data.</text>
</comment>
<reference evidence="3" key="1">
    <citation type="journal article" date="2019" name="Int. J. Syst. Evol. Microbiol.">
        <title>The Global Catalogue of Microorganisms (GCM) 10K type strain sequencing project: providing services to taxonomists for standard genome sequencing and annotation.</title>
        <authorList>
            <consortium name="The Broad Institute Genomics Platform"/>
            <consortium name="The Broad Institute Genome Sequencing Center for Infectious Disease"/>
            <person name="Wu L."/>
            <person name="Ma J."/>
        </authorList>
    </citation>
    <scope>NUCLEOTIDE SEQUENCE [LARGE SCALE GENOMIC DNA]</scope>
    <source>
        <strain evidence="3">KACC 11904</strain>
    </source>
</reference>